<proteinExistence type="predicted"/>
<feature type="transmembrane region" description="Helical" evidence="1">
    <location>
        <begin position="48"/>
        <end position="71"/>
    </location>
</feature>
<keyword evidence="1" id="KW-1133">Transmembrane helix</keyword>
<sequence>MDTAVEQTVWDVIALYLRQGYVHILPMGLDHILFVLALFFASTRMKPLIWQISAFTLAHTLTLGLATLGYVTLDPAIVEPIIALSIAFVAIENLVFKDMTRWRPAIVFAFGLFHGLGFAGVLSDYGLPQDQILPSLLSFNVGVEAGQLTIVGVCWLVLHRFADTSWYPWLVRIASAAIALMAIWWTIERVFLGG</sequence>
<protein>
    <submittedName>
        <fullName evidence="2">HupE/UreJ protein</fullName>
    </submittedName>
</protein>
<name>A0A495DJL9_9PROT</name>
<dbReference type="Proteomes" id="UP000273675">
    <property type="component" value="Unassembled WGS sequence"/>
</dbReference>
<reference evidence="2 3" key="1">
    <citation type="submission" date="2018-10" db="EMBL/GenBank/DDBJ databases">
        <title>Genomic Encyclopedia of Type Strains, Phase IV (KMG-IV): sequencing the most valuable type-strain genomes for metagenomic binning, comparative biology and taxonomic classification.</title>
        <authorList>
            <person name="Goeker M."/>
        </authorList>
    </citation>
    <scope>NUCLEOTIDE SEQUENCE [LARGE SCALE GENOMIC DNA]</scope>
    <source>
        <strain evidence="2 3">DSM 4734</strain>
    </source>
</reference>
<feature type="transmembrane region" description="Helical" evidence="1">
    <location>
        <begin position="20"/>
        <end position="41"/>
    </location>
</feature>
<dbReference type="InterPro" id="IPR032809">
    <property type="entry name" value="Put_HupE_UreJ"/>
</dbReference>
<dbReference type="EMBL" id="RBIM01000002">
    <property type="protein sequence ID" value="RKR02824.1"/>
    <property type="molecule type" value="Genomic_DNA"/>
</dbReference>
<evidence type="ECO:0000313" key="3">
    <source>
        <dbReference type="Proteomes" id="UP000273675"/>
    </source>
</evidence>
<dbReference type="Pfam" id="PF13795">
    <property type="entry name" value="HupE_UreJ_2"/>
    <property type="match status" value="1"/>
</dbReference>
<feature type="transmembrane region" description="Helical" evidence="1">
    <location>
        <begin position="135"/>
        <end position="157"/>
    </location>
</feature>
<keyword evidence="1" id="KW-0812">Transmembrane</keyword>
<evidence type="ECO:0000313" key="2">
    <source>
        <dbReference type="EMBL" id="RKR02824.1"/>
    </source>
</evidence>
<accession>A0A495DJL9</accession>
<comment type="caution">
    <text evidence="2">The sequence shown here is derived from an EMBL/GenBank/DDBJ whole genome shotgun (WGS) entry which is preliminary data.</text>
</comment>
<gene>
    <name evidence="2" type="ORF">C7435_0764</name>
</gene>
<dbReference type="AlphaFoldDB" id="A0A495DJL9"/>
<feature type="transmembrane region" description="Helical" evidence="1">
    <location>
        <begin position="77"/>
        <end position="96"/>
    </location>
</feature>
<keyword evidence="1" id="KW-0472">Membrane</keyword>
<feature type="transmembrane region" description="Helical" evidence="1">
    <location>
        <begin position="169"/>
        <end position="187"/>
    </location>
</feature>
<feature type="transmembrane region" description="Helical" evidence="1">
    <location>
        <begin position="105"/>
        <end position="123"/>
    </location>
</feature>
<evidence type="ECO:0000256" key="1">
    <source>
        <dbReference type="SAM" id="Phobius"/>
    </source>
</evidence>
<dbReference type="RefSeq" id="WP_233350674.1">
    <property type="nucleotide sequence ID" value="NZ_RBIM01000002.1"/>
</dbReference>
<organism evidence="2 3">
    <name type="scientific">Maricaulis maris</name>
    <dbReference type="NCBI Taxonomy" id="74318"/>
    <lineage>
        <taxon>Bacteria</taxon>
        <taxon>Pseudomonadati</taxon>
        <taxon>Pseudomonadota</taxon>
        <taxon>Alphaproteobacteria</taxon>
        <taxon>Maricaulales</taxon>
        <taxon>Maricaulaceae</taxon>
        <taxon>Maricaulis</taxon>
    </lineage>
</organism>